<dbReference type="Pfam" id="PF19673">
    <property type="entry name" value="DUF6176"/>
    <property type="match status" value="1"/>
</dbReference>
<dbReference type="InterPro" id="IPR046174">
    <property type="entry name" value="DUF6176"/>
</dbReference>
<evidence type="ECO:0000313" key="2">
    <source>
        <dbReference type="Proteomes" id="UP000238937"/>
    </source>
</evidence>
<dbReference type="Proteomes" id="UP000238937">
    <property type="component" value="Unassembled WGS sequence"/>
</dbReference>
<dbReference type="RefSeq" id="WP_106307915.1">
    <property type="nucleotide sequence ID" value="NZ_PVWO01000258.1"/>
</dbReference>
<dbReference type="OrthoDB" id="3233233at2"/>
<protein>
    <submittedName>
        <fullName evidence="1">Uncharacterized protein</fullName>
    </submittedName>
</protein>
<dbReference type="EMBL" id="PVWO01000258">
    <property type="protein sequence ID" value="PSB54454.1"/>
    <property type="molecule type" value="Genomic_DNA"/>
</dbReference>
<reference evidence="1 2" key="1">
    <citation type="submission" date="2018-03" db="EMBL/GenBank/DDBJ databases">
        <title>The ancient ancestry and fast evolution of plastids.</title>
        <authorList>
            <person name="Moore K.R."/>
            <person name="Magnabosco C."/>
            <person name="Momper L."/>
            <person name="Gold D.A."/>
            <person name="Bosak T."/>
            <person name="Fournier G.P."/>
        </authorList>
    </citation>
    <scope>NUCLEOTIDE SEQUENCE [LARGE SCALE GENOMIC DNA]</scope>
    <source>
        <strain evidence="1 2">CCALA 037</strain>
    </source>
</reference>
<dbReference type="AlphaFoldDB" id="A0A2T1GB05"/>
<name>A0A2T1GB05_9CYAN</name>
<organism evidence="1 2">
    <name type="scientific">Chamaesiphon polymorphus CCALA 037</name>
    <dbReference type="NCBI Taxonomy" id="2107692"/>
    <lineage>
        <taxon>Bacteria</taxon>
        <taxon>Bacillati</taxon>
        <taxon>Cyanobacteriota</taxon>
        <taxon>Cyanophyceae</taxon>
        <taxon>Gomontiellales</taxon>
        <taxon>Chamaesiphonaceae</taxon>
        <taxon>Chamaesiphon</taxon>
    </lineage>
</organism>
<gene>
    <name evidence="1" type="ORF">C7B77_18110</name>
</gene>
<evidence type="ECO:0000313" key="1">
    <source>
        <dbReference type="EMBL" id="PSB54454.1"/>
    </source>
</evidence>
<keyword evidence="2" id="KW-1185">Reference proteome</keyword>
<sequence>MDVVANIIELKPNTLDRVEEWAKTLNERADEAIETLRDEGVKIESWFHLSLDGNDYLLCYMRAESIKKAHEVVQSSPHAIDAYHQQFKKDTWVTGKSARLLVDLVDGNSAERVRDICGSDS</sequence>
<comment type="caution">
    <text evidence="1">The sequence shown here is derived from an EMBL/GenBank/DDBJ whole genome shotgun (WGS) entry which is preliminary data.</text>
</comment>
<proteinExistence type="predicted"/>
<accession>A0A2T1GB05</accession>